<dbReference type="AlphaFoldDB" id="A0A017HRK9"/>
<dbReference type="Pfam" id="PF03473">
    <property type="entry name" value="MOSC"/>
    <property type="match status" value="1"/>
</dbReference>
<dbReference type="InterPro" id="IPR011037">
    <property type="entry name" value="Pyrv_Knase-like_insert_dom_sf"/>
</dbReference>
<dbReference type="STRING" id="442562.Rumeso_01761"/>
<dbReference type="Proteomes" id="UP000019666">
    <property type="component" value="Unassembled WGS sequence"/>
</dbReference>
<gene>
    <name evidence="2" type="ORF">Rumeso_01761</name>
</gene>
<evidence type="ECO:0000313" key="2">
    <source>
        <dbReference type="EMBL" id="EYD76803.1"/>
    </source>
</evidence>
<accession>A0A017HRK9</accession>
<dbReference type="Gene3D" id="2.40.33.20">
    <property type="entry name" value="PK beta-barrel domain-like"/>
    <property type="match status" value="1"/>
</dbReference>
<evidence type="ECO:0000259" key="1">
    <source>
        <dbReference type="PROSITE" id="PS51340"/>
    </source>
</evidence>
<dbReference type="PANTHER" id="PTHR36930:SF1">
    <property type="entry name" value="MOSC DOMAIN-CONTAINING PROTEIN"/>
    <property type="match status" value="1"/>
</dbReference>
<proteinExistence type="predicted"/>
<dbReference type="OrthoDB" id="581532at2"/>
<comment type="caution">
    <text evidence="2">The sequence shown here is derived from an EMBL/GenBank/DDBJ whole genome shotgun (WGS) entry which is preliminary data.</text>
</comment>
<dbReference type="EMBL" id="AOSK01000041">
    <property type="protein sequence ID" value="EYD76803.1"/>
    <property type="molecule type" value="Genomic_DNA"/>
</dbReference>
<dbReference type="GO" id="GO:0030170">
    <property type="term" value="F:pyridoxal phosphate binding"/>
    <property type="evidence" value="ECO:0007669"/>
    <property type="project" value="InterPro"/>
</dbReference>
<dbReference type="PROSITE" id="PS51340">
    <property type="entry name" value="MOSC"/>
    <property type="match status" value="1"/>
</dbReference>
<dbReference type="SUPFAM" id="SSF50800">
    <property type="entry name" value="PK beta-barrel domain-like"/>
    <property type="match status" value="1"/>
</dbReference>
<dbReference type="GO" id="GO:0030151">
    <property type="term" value="F:molybdenum ion binding"/>
    <property type="evidence" value="ECO:0007669"/>
    <property type="project" value="InterPro"/>
</dbReference>
<dbReference type="InterPro" id="IPR005302">
    <property type="entry name" value="MoCF_Sase_C"/>
</dbReference>
<dbReference type="HOGENOM" id="CLU_028286_5_0_5"/>
<evidence type="ECO:0000313" key="3">
    <source>
        <dbReference type="Proteomes" id="UP000019666"/>
    </source>
</evidence>
<name>A0A017HRK9_9RHOB</name>
<reference evidence="2 3" key="1">
    <citation type="submission" date="2013-02" db="EMBL/GenBank/DDBJ databases">
        <authorList>
            <person name="Fiebig A."/>
            <person name="Goeker M."/>
            <person name="Klenk H.-P.P."/>
        </authorList>
    </citation>
    <scope>NUCLEOTIDE SEQUENCE [LARGE SCALE GENOMIC DNA]</scope>
    <source>
        <strain evidence="2 3">DSM 19309</strain>
    </source>
</reference>
<organism evidence="2 3">
    <name type="scientific">Rubellimicrobium mesophilum DSM 19309</name>
    <dbReference type="NCBI Taxonomy" id="442562"/>
    <lineage>
        <taxon>Bacteria</taxon>
        <taxon>Pseudomonadati</taxon>
        <taxon>Pseudomonadota</taxon>
        <taxon>Alphaproteobacteria</taxon>
        <taxon>Rhodobacterales</taxon>
        <taxon>Roseobacteraceae</taxon>
        <taxon>Rubellimicrobium</taxon>
    </lineage>
</organism>
<dbReference type="GO" id="GO:0003824">
    <property type="term" value="F:catalytic activity"/>
    <property type="evidence" value="ECO:0007669"/>
    <property type="project" value="InterPro"/>
</dbReference>
<protein>
    <submittedName>
        <fullName evidence="2">MOSC domain protein</fullName>
    </submittedName>
</protein>
<feature type="domain" description="MOSC" evidence="1">
    <location>
        <begin position="103"/>
        <end position="251"/>
    </location>
</feature>
<dbReference type="PANTHER" id="PTHR36930">
    <property type="entry name" value="METAL-SULFUR CLUSTER BIOSYNTHESIS PROTEINS YUAD-RELATED"/>
    <property type="match status" value="1"/>
</dbReference>
<keyword evidence="3" id="KW-1185">Reference proteome</keyword>
<dbReference type="InterPro" id="IPR052716">
    <property type="entry name" value="MOSC_domain"/>
</dbReference>
<sequence>MTATLAHILRHPIKGHGREELASVRLVPGEALPWDRTWAVAHQASHFDPEFPAWAPCGNFQRGARTPAVMVIVARWDEEAGLMTLAHPDLGEVSFDPEGDTAPFLDWVAPISPSDARFAPARVVRAPGRAMTDSDWPSVSVLNLASLADLGRQLGADLSIHRWRGNLWLDGLAPWEEEGWVGKELRIGEALLKVRERIGRCKATSANPDTGEIDVDTLRALRESRDGQIFGVYAEVIQGGEIRPADRVEVL</sequence>
<dbReference type="RefSeq" id="WP_037277330.1">
    <property type="nucleotide sequence ID" value="NZ_KK088521.1"/>
</dbReference>